<protein>
    <submittedName>
        <fullName evidence="2">Uncharacterized protein</fullName>
    </submittedName>
</protein>
<feature type="transmembrane region" description="Helical" evidence="1">
    <location>
        <begin position="109"/>
        <end position="131"/>
    </location>
</feature>
<dbReference type="Proteomes" id="UP000252479">
    <property type="component" value="Unassembled WGS sequence"/>
</dbReference>
<evidence type="ECO:0000313" key="3">
    <source>
        <dbReference type="Proteomes" id="UP000252479"/>
    </source>
</evidence>
<sequence>MGDFTFLSLAGVIMSLEIRNILNGFAQFVFLAFLVTLPIITLSIDFIYLKQGLSENSMTEYLQEILLLLTTLSFAYTAYKDPSTRHFCVLLTGFFACMFIRELDGLFDLIFHGFWVIPATLVALFSIIFALRNKQQALSTFSCFVQSRHFITLNLGMALLLVFSRLFGIGELWEGILGSNYDRIVKRVAEEGLEVLGYTIIFYSAMGYLFSFLAWSKQAEGDNYSDFIEQRNLSLNQRSSR</sequence>
<feature type="transmembrane region" description="Helical" evidence="1">
    <location>
        <begin position="29"/>
        <end position="49"/>
    </location>
</feature>
<feature type="transmembrane region" description="Helical" evidence="1">
    <location>
        <begin position="61"/>
        <end position="79"/>
    </location>
</feature>
<organism evidence="2 3">
    <name type="scientific">Vibrio casei</name>
    <dbReference type="NCBI Taxonomy" id="673372"/>
    <lineage>
        <taxon>Bacteria</taxon>
        <taxon>Pseudomonadati</taxon>
        <taxon>Pseudomonadota</taxon>
        <taxon>Gammaproteobacteria</taxon>
        <taxon>Vibrionales</taxon>
        <taxon>Vibrionaceae</taxon>
        <taxon>Vibrio</taxon>
    </lineage>
</organism>
<feature type="transmembrane region" description="Helical" evidence="1">
    <location>
        <begin position="195"/>
        <end position="215"/>
    </location>
</feature>
<evidence type="ECO:0000313" key="2">
    <source>
        <dbReference type="EMBL" id="RCS72447.1"/>
    </source>
</evidence>
<proteinExistence type="predicted"/>
<name>A0A368LKR2_9VIBR</name>
<keyword evidence="1" id="KW-0812">Transmembrane</keyword>
<feature type="transmembrane region" description="Helical" evidence="1">
    <location>
        <begin position="151"/>
        <end position="170"/>
    </location>
</feature>
<reference evidence="2 3" key="1">
    <citation type="journal article" date="2017" name="Elife">
        <title>Extensive horizontal gene transfer in cheese-associated bacteria.</title>
        <authorList>
            <person name="Bonham K.S."/>
            <person name="Wolfe B.E."/>
            <person name="Dutton R.J."/>
        </authorList>
    </citation>
    <scope>NUCLEOTIDE SEQUENCE [LARGE SCALE GENOMIC DNA]</scope>
    <source>
        <strain evidence="2 3">JB196</strain>
    </source>
</reference>
<dbReference type="EMBL" id="QPGL01000001">
    <property type="protein sequence ID" value="RCS72447.1"/>
    <property type="molecule type" value="Genomic_DNA"/>
</dbReference>
<keyword evidence="1" id="KW-0472">Membrane</keyword>
<comment type="caution">
    <text evidence="2">The sequence shown here is derived from an EMBL/GenBank/DDBJ whole genome shotgun (WGS) entry which is preliminary data.</text>
</comment>
<keyword evidence="3" id="KW-1185">Reference proteome</keyword>
<evidence type="ECO:0000256" key="1">
    <source>
        <dbReference type="SAM" id="Phobius"/>
    </source>
</evidence>
<accession>A0A368LKR2</accession>
<keyword evidence="1" id="KW-1133">Transmembrane helix</keyword>
<gene>
    <name evidence="2" type="ORF">CIK83_01805</name>
</gene>
<feature type="transmembrane region" description="Helical" evidence="1">
    <location>
        <begin position="86"/>
        <end position="103"/>
    </location>
</feature>
<dbReference type="AlphaFoldDB" id="A0A368LKR2"/>